<proteinExistence type="predicted"/>
<evidence type="ECO:0000313" key="2">
    <source>
        <dbReference type="Proteomes" id="UP000631114"/>
    </source>
</evidence>
<gene>
    <name evidence="1" type="ORF">IFM89_038692</name>
</gene>
<dbReference type="Proteomes" id="UP000631114">
    <property type="component" value="Unassembled WGS sequence"/>
</dbReference>
<name>A0A835HJK1_9MAGN</name>
<dbReference type="EMBL" id="JADFTS010000007">
    <property type="protein sequence ID" value="KAF9599507.1"/>
    <property type="molecule type" value="Genomic_DNA"/>
</dbReference>
<comment type="caution">
    <text evidence="1">The sequence shown here is derived from an EMBL/GenBank/DDBJ whole genome shotgun (WGS) entry which is preliminary data.</text>
</comment>
<reference evidence="1 2" key="1">
    <citation type="submission" date="2020-10" db="EMBL/GenBank/DDBJ databases">
        <title>The Coptis chinensis genome and diversification of protoberbering-type alkaloids.</title>
        <authorList>
            <person name="Wang B."/>
            <person name="Shu S."/>
            <person name="Song C."/>
            <person name="Liu Y."/>
        </authorList>
    </citation>
    <scope>NUCLEOTIDE SEQUENCE [LARGE SCALE GENOMIC DNA]</scope>
    <source>
        <strain evidence="1">HL-2020</strain>
        <tissue evidence="1">Leaf</tissue>
    </source>
</reference>
<accession>A0A835HJK1</accession>
<sequence length="396" mass="45177">MDKCQKLSLFGRVARKAAELFYVAEKAGERFIGFGAVRMIKALTHHEWIREDLFRVEFVMDEEYFNLILNHLIEKQLVRREVRFRTVKRKVSVWFGSDWLSVKCRFGLDPLTPKPIGSVQCKLRVYRGQIPTALWIMTRTTVQQVRMNLKYQRDGVPYILSWMLIANFNTVMNIRNGNANRAADYLAGIDTNANEICTFIPPLDAKLCKIVEEDKRGMIYLYAVVGANIHHILSLRSAELKQLELEICTSCELSYYLDVHVRNAIAWQRKHIALLHELQKIKNVPNPCGALEVVKDNIVSPSPVVQGRVLYQELFAKEGEDFRVKLVQIRTQIVVRISLVSLVGCWPLKIASAISSSAITIQVRFVITRGVKTSSSSTSNPYSAAPEGMIFTVLFL</sequence>
<organism evidence="1 2">
    <name type="scientific">Coptis chinensis</name>
    <dbReference type="NCBI Taxonomy" id="261450"/>
    <lineage>
        <taxon>Eukaryota</taxon>
        <taxon>Viridiplantae</taxon>
        <taxon>Streptophyta</taxon>
        <taxon>Embryophyta</taxon>
        <taxon>Tracheophyta</taxon>
        <taxon>Spermatophyta</taxon>
        <taxon>Magnoliopsida</taxon>
        <taxon>Ranunculales</taxon>
        <taxon>Ranunculaceae</taxon>
        <taxon>Coptidoideae</taxon>
        <taxon>Coptis</taxon>
    </lineage>
</organism>
<keyword evidence="2" id="KW-1185">Reference proteome</keyword>
<protein>
    <submittedName>
        <fullName evidence="1">Uncharacterized protein</fullName>
    </submittedName>
</protein>
<evidence type="ECO:0000313" key="1">
    <source>
        <dbReference type="EMBL" id="KAF9599507.1"/>
    </source>
</evidence>
<dbReference type="AlphaFoldDB" id="A0A835HJK1"/>